<dbReference type="PROSITE" id="PS51469">
    <property type="entry name" value="SUN"/>
    <property type="match status" value="1"/>
</dbReference>
<dbReference type="PANTHER" id="PTHR12911">
    <property type="entry name" value="SAD1/UNC-84-LIKE PROTEIN-RELATED"/>
    <property type="match status" value="1"/>
</dbReference>
<dbReference type="Pfam" id="PF18580">
    <property type="entry name" value="HTH_SUN2"/>
    <property type="match status" value="1"/>
</dbReference>
<sequence length="694" mass="77161">MKTKRRKSCDDVLQQQLSSDSSWCRHEALIPICLLSSATSSNGGMNQMEMSRRSARLGTKDLPDDDAASTSSTGSTGQVSYRETPVRIFKRKTGGRKPASSSRTSSRDSSVSGETVNQSSDPIQTDRYPMRVAHGRSSSSSSRFQQEAPGFSSGYSSSEEAYYRPSPSPSASGASSSLQSPAEPEFSLKDALRSPGEPSKLSVCFSLLSSLAQSLVMVYWWMGSAWYSLTSGITFLDVFLLSRRTAGVRKAILLFLLVLLLAFGMWYWYPHLSRSLSQIYVKSKPSPAPPGPIQHRVNDGIPPASLSILKEEIYRQLREQEARWSETASQNLESVKREITLLKQDEQKQKQATEVLQTAIKNLQNEKVTITSVHSEQQNSLGQELEGVQQQITLLRSEVSDLRAASDSLQNRITSQEASQTKAAAQLKEDLSSWLLQKLSSQRQPQPLPRDVVLQPHLQGALEALEQRLLTRLAEEKESQKTDAWRTVGETLQREGVGAITVQDVEQIVHRALSLYRADGIGMADYALESSGASVINTRCSETYRTRSACLSLFGFPLWYHSESPRTVIQPELYPGKCWAFRGGEGFLVIALSYPVRITHVSLEHLPKVLSPTGRIDSAPRSFAVYGMSNEHEEGTALGTFTYDQNGEPVQTFKLPAPVRNAYRMVELRILSNWGHPEYTCVYRFRVHGEAEEA</sequence>
<reference evidence="10" key="1">
    <citation type="submission" date="2020-10" db="EMBL/GenBank/DDBJ databases">
        <title>Chromosome-scale genome assembly of the Allis shad, Alosa alosa.</title>
        <authorList>
            <person name="Margot Z."/>
            <person name="Christophe K."/>
            <person name="Cabau C."/>
            <person name="Louis A."/>
            <person name="Berthelot C."/>
            <person name="Parey E."/>
            <person name="Roest Crollius H."/>
            <person name="Montfort J."/>
            <person name="Robinson-Rechavi M."/>
            <person name="Bucao C."/>
            <person name="Bouchez O."/>
            <person name="Gislard M."/>
            <person name="Lluch J."/>
            <person name="Milhes M."/>
            <person name="Lampietro C."/>
            <person name="Lopez Roques C."/>
            <person name="Donnadieu C."/>
            <person name="Braasch I."/>
            <person name="Desvignes T."/>
            <person name="Postlethwait J."/>
            <person name="Bobe J."/>
            <person name="Guiguen Y."/>
        </authorList>
    </citation>
    <scope>NUCLEOTIDE SEQUENCE</scope>
    <source>
        <strain evidence="10">M-15738</strain>
        <tissue evidence="10">Blood</tissue>
    </source>
</reference>
<dbReference type="GO" id="GO:0005637">
    <property type="term" value="C:nuclear inner membrane"/>
    <property type="evidence" value="ECO:0007669"/>
    <property type="project" value="UniProtKB-SubCell"/>
</dbReference>
<keyword evidence="3 6" id="KW-0175">Coiled coil</keyword>
<keyword evidence="2 8" id="KW-1133">Transmembrane helix</keyword>
<feature type="compositionally biased region" description="Polar residues" evidence="7">
    <location>
        <begin position="36"/>
        <end position="49"/>
    </location>
</feature>
<dbReference type="GO" id="GO:0043495">
    <property type="term" value="F:protein-membrane adaptor activity"/>
    <property type="evidence" value="ECO:0007669"/>
    <property type="project" value="TreeGrafter"/>
</dbReference>
<feature type="compositionally biased region" description="Low complexity" evidence="7">
    <location>
        <begin position="68"/>
        <end position="77"/>
    </location>
</feature>
<feature type="compositionally biased region" description="Low complexity" evidence="7">
    <location>
        <begin position="100"/>
        <end position="112"/>
    </location>
</feature>
<dbReference type="FunFam" id="2.60.120.260:FF:000009">
    <property type="entry name" value="SUN domain-containing protein 1 isoform X1"/>
    <property type="match status" value="1"/>
</dbReference>
<evidence type="ECO:0000313" key="11">
    <source>
        <dbReference type="Proteomes" id="UP000823561"/>
    </source>
</evidence>
<comment type="subcellular location">
    <subcellularLocation>
        <location evidence="5">Nucleus inner membrane</location>
        <topology evidence="5">Single-pass type II membrane protein</topology>
    </subcellularLocation>
</comment>
<evidence type="ECO:0000256" key="2">
    <source>
        <dbReference type="ARBA" id="ARBA00022989"/>
    </source>
</evidence>
<evidence type="ECO:0000256" key="6">
    <source>
        <dbReference type="SAM" id="Coils"/>
    </source>
</evidence>
<feature type="region of interest" description="Disordered" evidence="7">
    <location>
        <begin position="1"/>
        <end position="20"/>
    </location>
</feature>
<dbReference type="InterPro" id="IPR040994">
    <property type="entry name" value="Sun_CC2"/>
</dbReference>
<dbReference type="Pfam" id="PF07738">
    <property type="entry name" value="Sad1_UNC"/>
    <property type="match status" value="1"/>
</dbReference>
<evidence type="ECO:0000256" key="5">
    <source>
        <dbReference type="ARBA" id="ARBA00037816"/>
    </source>
</evidence>
<dbReference type="InterPro" id="IPR045119">
    <property type="entry name" value="SUN1-5"/>
</dbReference>
<keyword evidence="4 8" id="KW-0472">Membrane</keyword>
<feature type="transmembrane region" description="Helical" evidence="8">
    <location>
        <begin position="226"/>
        <end position="242"/>
    </location>
</feature>
<feature type="compositionally biased region" description="Low complexity" evidence="7">
    <location>
        <begin position="152"/>
        <end position="181"/>
    </location>
</feature>
<dbReference type="Proteomes" id="UP000823561">
    <property type="component" value="Chromosome 7"/>
</dbReference>
<evidence type="ECO:0000259" key="9">
    <source>
        <dbReference type="PROSITE" id="PS51469"/>
    </source>
</evidence>
<dbReference type="GO" id="GO:0034993">
    <property type="term" value="C:meiotic nuclear membrane microtubule tethering complex"/>
    <property type="evidence" value="ECO:0007669"/>
    <property type="project" value="TreeGrafter"/>
</dbReference>
<evidence type="ECO:0000256" key="1">
    <source>
        <dbReference type="ARBA" id="ARBA00022692"/>
    </source>
</evidence>
<organism evidence="10 11">
    <name type="scientific">Alosa alosa</name>
    <name type="common">allis shad</name>
    <dbReference type="NCBI Taxonomy" id="278164"/>
    <lineage>
        <taxon>Eukaryota</taxon>
        <taxon>Metazoa</taxon>
        <taxon>Chordata</taxon>
        <taxon>Craniata</taxon>
        <taxon>Vertebrata</taxon>
        <taxon>Euteleostomi</taxon>
        <taxon>Actinopterygii</taxon>
        <taxon>Neopterygii</taxon>
        <taxon>Teleostei</taxon>
        <taxon>Clupei</taxon>
        <taxon>Clupeiformes</taxon>
        <taxon>Clupeoidei</taxon>
        <taxon>Clupeidae</taxon>
        <taxon>Alosa</taxon>
    </lineage>
</organism>
<dbReference type="EMBL" id="JADWDJ010000007">
    <property type="protein sequence ID" value="KAG5279051.1"/>
    <property type="molecule type" value="Genomic_DNA"/>
</dbReference>
<dbReference type="AlphaFoldDB" id="A0AAV6GZZ0"/>
<feature type="transmembrane region" description="Helical" evidence="8">
    <location>
        <begin position="251"/>
        <end position="269"/>
    </location>
</feature>
<feature type="region of interest" description="Disordered" evidence="7">
    <location>
        <begin position="36"/>
        <end position="181"/>
    </location>
</feature>
<evidence type="ECO:0000313" key="10">
    <source>
        <dbReference type="EMBL" id="KAG5279051.1"/>
    </source>
</evidence>
<evidence type="ECO:0000256" key="7">
    <source>
        <dbReference type="SAM" id="MobiDB-lite"/>
    </source>
</evidence>
<comment type="caution">
    <text evidence="10">The sequence shown here is derived from an EMBL/GenBank/DDBJ whole genome shotgun (WGS) entry which is preliminary data.</text>
</comment>
<keyword evidence="1 8" id="KW-0812">Transmembrane</keyword>
<name>A0AAV6GZZ0_9TELE</name>
<feature type="domain" description="SUN" evidence="9">
    <location>
        <begin position="532"/>
        <end position="692"/>
    </location>
</feature>
<dbReference type="InterPro" id="IPR012919">
    <property type="entry name" value="SUN_dom"/>
</dbReference>
<evidence type="ECO:0000256" key="4">
    <source>
        <dbReference type="ARBA" id="ARBA00023136"/>
    </source>
</evidence>
<feature type="compositionally biased region" description="Low complexity" evidence="7">
    <location>
        <begin position="11"/>
        <end position="20"/>
    </location>
</feature>
<accession>A0AAV6GZZ0</accession>
<proteinExistence type="predicted"/>
<protein>
    <recommendedName>
        <fullName evidence="9">SUN domain-containing protein</fullName>
    </recommendedName>
</protein>
<keyword evidence="11" id="KW-1185">Reference proteome</keyword>
<evidence type="ECO:0000256" key="8">
    <source>
        <dbReference type="SAM" id="Phobius"/>
    </source>
</evidence>
<dbReference type="Gene3D" id="2.60.120.260">
    <property type="entry name" value="Galactose-binding domain-like"/>
    <property type="match status" value="1"/>
</dbReference>
<evidence type="ECO:0000256" key="3">
    <source>
        <dbReference type="ARBA" id="ARBA00023054"/>
    </source>
</evidence>
<gene>
    <name evidence="10" type="ORF">AALO_G00105570</name>
</gene>
<dbReference type="PANTHER" id="PTHR12911:SF22">
    <property type="entry name" value="SUN DOMAIN-CONTAINING PROTEIN 2"/>
    <property type="match status" value="1"/>
</dbReference>
<feature type="compositionally biased region" description="Polar residues" evidence="7">
    <location>
        <begin position="113"/>
        <end position="123"/>
    </location>
</feature>
<feature type="coiled-coil region" evidence="6">
    <location>
        <begin position="325"/>
        <end position="412"/>
    </location>
</feature>